<evidence type="ECO:0000313" key="3">
    <source>
        <dbReference type="EMBL" id="HIU52059.1"/>
    </source>
</evidence>
<dbReference type="EMBL" id="DVNH01000042">
    <property type="protein sequence ID" value="HIU52059.1"/>
    <property type="molecule type" value="Genomic_DNA"/>
</dbReference>
<evidence type="ECO:0000313" key="4">
    <source>
        <dbReference type="Proteomes" id="UP000824093"/>
    </source>
</evidence>
<organism evidence="3 4">
    <name type="scientific">Candidatus Merdicola faecigallinarum</name>
    <dbReference type="NCBI Taxonomy" id="2840862"/>
    <lineage>
        <taxon>Bacteria</taxon>
        <taxon>Bacillati</taxon>
        <taxon>Bacillota</taxon>
        <taxon>Clostridia</taxon>
        <taxon>Candidatus Merdicola</taxon>
    </lineage>
</organism>
<dbReference type="AlphaFoldDB" id="A0A9D1M1V8"/>
<evidence type="ECO:0000256" key="2">
    <source>
        <dbReference type="SAM" id="Phobius"/>
    </source>
</evidence>
<keyword evidence="2" id="KW-1133">Transmembrane helix</keyword>
<accession>A0A9D1M1V8</accession>
<dbReference type="Proteomes" id="UP000824093">
    <property type="component" value="Unassembled WGS sequence"/>
</dbReference>
<feature type="transmembrane region" description="Helical" evidence="2">
    <location>
        <begin position="231"/>
        <end position="249"/>
    </location>
</feature>
<gene>
    <name evidence="3" type="ORF">IAB70_05535</name>
</gene>
<feature type="transmembrane region" description="Helical" evidence="2">
    <location>
        <begin position="175"/>
        <end position="196"/>
    </location>
</feature>
<feature type="transmembrane region" description="Helical" evidence="2">
    <location>
        <begin position="36"/>
        <end position="58"/>
    </location>
</feature>
<feature type="region of interest" description="Disordered" evidence="1">
    <location>
        <begin position="298"/>
        <end position="343"/>
    </location>
</feature>
<evidence type="ECO:0000256" key="1">
    <source>
        <dbReference type="SAM" id="MobiDB-lite"/>
    </source>
</evidence>
<proteinExistence type="predicted"/>
<keyword evidence="2" id="KW-0812">Transmembrane</keyword>
<protein>
    <submittedName>
        <fullName evidence="3">DUF1189 family protein</fullName>
    </submittedName>
</protein>
<reference evidence="3" key="1">
    <citation type="submission" date="2020-10" db="EMBL/GenBank/DDBJ databases">
        <authorList>
            <person name="Gilroy R."/>
        </authorList>
    </citation>
    <scope>NUCLEOTIDE SEQUENCE</scope>
    <source>
        <strain evidence="3">CHK195-15760</strain>
    </source>
</reference>
<keyword evidence="2" id="KW-0472">Membrane</keyword>
<dbReference type="InterPro" id="IPR009574">
    <property type="entry name" value="DUF1189"/>
</dbReference>
<sequence length="343" mass="39833">MENKKESFFKTAIASIKDFDKYQDFATENVSRGIQYFLKIFLLFSLAIAILFCIKIGIHLNQGISYLKDQNISIVFENNSLSVNNEEPIIIENEKIFPGIVIIDTSDIDQTKKEEYDKKAQLYSTGVFILKDRIEVRNSLAEAPIIRTYEDISKEYQIQNFNQEQLISYIDQGQWIGYFVILIFGTFSVFLLYATYGLLDCIAPIIMGYLAARITGLKLKIGSLFNITVHALTLPILLNIIYIGVNLFTGFYMQYFYIVYTTITYIYIITAILLIRSNLIKQQIQLMKIIEEQEKVKEELKQQEEEPKEKKEDKKEEKQEEQEKKEEKKKEDGKIGNEAKGEA</sequence>
<feature type="transmembrane region" description="Helical" evidence="2">
    <location>
        <begin position="255"/>
        <end position="275"/>
    </location>
</feature>
<dbReference type="Pfam" id="PF06691">
    <property type="entry name" value="DUF1189"/>
    <property type="match status" value="1"/>
</dbReference>
<comment type="caution">
    <text evidence="3">The sequence shown here is derived from an EMBL/GenBank/DDBJ whole genome shotgun (WGS) entry which is preliminary data.</text>
</comment>
<name>A0A9D1M1V8_9FIRM</name>
<reference evidence="3" key="2">
    <citation type="journal article" date="2021" name="PeerJ">
        <title>Extensive microbial diversity within the chicken gut microbiome revealed by metagenomics and culture.</title>
        <authorList>
            <person name="Gilroy R."/>
            <person name="Ravi A."/>
            <person name="Getino M."/>
            <person name="Pursley I."/>
            <person name="Horton D.L."/>
            <person name="Alikhan N.F."/>
            <person name="Baker D."/>
            <person name="Gharbi K."/>
            <person name="Hall N."/>
            <person name="Watson M."/>
            <person name="Adriaenssens E.M."/>
            <person name="Foster-Nyarko E."/>
            <person name="Jarju S."/>
            <person name="Secka A."/>
            <person name="Antonio M."/>
            <person name="Oren A."/>
            <person name="Chaudhuri R.R."/>
            <person name="La Ragione R."/>
            <person name="Hildebrand F."/>
            <person name="Pallen M.J."/>
        </authorList>
    </citation>
    <scope>NUCLEOTIDE SEQUENCE</scope>
    <source>
        <strain evidence="3">CHK195-15760</strain>
    </source>
</reference>